<feature type="chain" id="PRO_5046742603" evidence="9">
    <location>
        <begin position="29"/>
        <end position="385"/>
    </location>
</feature>
<proteinExistence type="inferred from homology"/>
<keyword evidence="5 7" id="KW-0573">Peptidoglycan synthesis</keyword>
<reference evidence="11 12" key="1">
    <citation type="submission" date="2022-10" db="EMBL/GenBank/DDBJ databases">
        <title>Sphingomonas sp.</title>
        <authorList>
            <person name="Jin C."/>
        </authorList>
    </citation>
    <scope>NUCLEOTIDE SEQUENCE [LARGE SCALE GENOMIC DNA]</scope>
    <source>
        <strain evidence="11 12">BN140010</strain>
    </source>
</reference>
<keyword evidence="3" id="KW-0808">Transferase</keyword>
<dbReference type="Gene3D" id="1.10.101.10">
    <property type="entry name" value="PGBD-like superfamily/PGBD"/>
    <property type="match status" value="1"/>
</dbReference>
<feature type="domain" description="L,D-TPase catalytic" evidence="10">
    <location>
        <begin position="250"/>
        <end position="384"/>
    </location>
</feature>
<feature type="signal peptide" evidence="9">
    <location>
        <begin position="1"/>
        <end position="28"/>
    </location>
</feature>
<dbReference type="PROSITE" id="PS52029">
    <property type="entry name" value="LD_TPASE"/>
    <property type="match status" value="1"/>
</dbReference>
<accession>A0ABT3JE18</accession>
<dbReference type="InterPro" id="IPR002477">
    <property type="entry name" value="Peptidoglycan-bd-like"/>
</dbReference>
<dbReference type="InterPro" id="IPR005490">
    <property type="entry name" value="LD_TPept_cat_dom"/>
</dbReference>
<dbReference type="EMBL" id="JAPDOB010000001">
    <property type="protein sequence ID" value="MCW3797315.1"/>
    <property type="molecule type" value="Genomic_DNA"/>
</dbReference>
<dbReference type="InterPro" id="IPR036366">
    <property type="entry name" value="PGBDSf"/>
</dbReference>
<dbReference type="CDD" id="cd16913">
    <property type="entry name" value="YkuD_like"/>
    <property type="match status" value="1"/>
</dbReference>
<dbReference type="InterPro" id="IPR050979">
    <property type="entry name" value="LD-transpeptidase"/>
</dbReference>
<keyword evidence="4 7" id="KW-0133">Cell shape</keyword>
<feature type="region of interest" description="Disordered" evidence="8">
    <location>
        <begin position="30"/>
        <end position="51"/>
    </location>
</feature>
<feature type="compositionally biased region" description="Low complexity" evidence="8">
    <location>
        <begin position="38"/>
        <end position="50"/>
    </location>
</feature>
<evidence type="ECO:0000256" key="6">
    <source>
        <dbReference type="ARBA" id="ARBA00023316"/>
    </source>
</evidence>
<protein>
    <submittedName>
        <fullName evidence="11">L,D-transpeptidase family protein</fullName>
    </submittedName>
</protein>
<feature type="active site" description="Proton donor/acceptor" evidence="7">
    <location>
        <position position="344"/>
    </location>
</feature>
<evidence type="ECO:0000256" key="8">
    <source>
        <dbReference type="SAM" id="MobiDB-lite"/>
    </source>
</evidence>
<comment type="similarity">
    <text evidence="2">Belongs to the YkuD family.</text>
</comment>
<keyword evidence="12" id="KW-1185">Reference proteome</keyword>
<evidence type="ECO:0000256" key="1">
    <source>
        <dbReference type="ARBA" id="ARBA00004752"/>
    </source>
</evidence>
<evidence type="ECO:0000256" key="9">
    <source>
        <dbReference type="SAM" id="SignalP"/>
    </source>
</evidence>
<dbReference type="PANTHER" id="PTHR30582:SF30">
    <property type="entry name" value="BLR4375 PROTEIN"/>
    <property type="match status" value="1"/>
</dbReference>
<sequence length="385" mass="41637">MLRTRIAPIGLGLSLAATLALVASRAPAQNTAAPVKNTATPAKTTGAAKPWVAPGTPGSPIDGTVFHAQVLLDLAGFPTGVIDGKKGMVFQQALRGFQQARGLQATGELDGPTRAALRQDQRPSTRNFRLTERDIGGPFLYPFPKAPEDQAKAPGLYYRNMLEKLAERFHTTPDTIVALNGPDKMIGAGQVLRLPNILPRSRDYGQVDAKQGDLLNLYQVDAQQPQGTFIVVDKSEGVLKVYEGQVPEGAYSTEKNRGTPPKLGENPGKLLAQFPVTMGSTHDPLPLGKWKATTYAFMPPFHYQPDLFWDAKDKTADDKMLPPGPNGPVGVAWLDLTKEHYGIHGTAAPETIGRAESHGCIRMSNWDVTRLARIMKPGFTAIFQA</sequence>
<evidence type="ECO:0000256" key="4">
    <source>
        <dbReference type="ARBA" id="ARBA00022960"/>
    </source>
</evidence>
<dbReference type="Proteomes" id="UP001526246">
    <property type="component" value="Unassembled WGS sequence"/>
</dbReference>
<evidence type="ECO:0000256" key="3">
    <source>
        <dbReference type="ARBA" id="ARBA00022679"/>
    </source>
</evidence>
<dbReference type="Pfam" id="PF03734">
    <property type="entry name" value="YkuD"/>
    <property type="match status" value="1"/>
</dbReference>
<dbReference type="Gene3D" id="2.40.440.10">
    <property type="entry name" value="L,D-transpeptidase catalytic domain-like"/>
    <property type="match status" value="1"/>
</dbReference>
<evidence type="ECO:0000256" key="2">
    <source>
        <dbReference type="ARBA" id="ARBA00005992"/>
    </source>
</evidence>
<keyword evidence="9" id="KW-0732">Signal</keyword>
<dbReference type="SUPFAM" id="SSF47090">
    <property type="entry name" value="PGBD-like"/>
    <property type="match status" value="1"/>
</dbReference>
<dbReference type="RefSeq" id="WP_264881513.1">
    <property type="nucleotide sequence ID" value="NZ_JAPDOB010000001.1"/>
</dbReference>
<dbReference type="InterPro" id="IPR036365">
    <property type="entry name" value="PGBD-like_sf"/>
</dbReference>
<dbReference type="Pfam" id="PF01471">
    <property type="entry name" value="PG_binding_1"/>
    <property type="match status" value="1"/>
</dbReference>
<dbReference type="InterPro" id="IPR038063">
    <property type="entry name" value="Transpep_catalytic_dom"/>
</dbReference>
<evidence type="ECO:0000313" key="12">
    <source>
        <dbReference type="Proteomes" id="UP001526246"/>
    </source>
</evidence>
<keyword evidence="6 7" id="KW-0961">Cell wall biogenesis/degradation</keyword>
<feature type="active site" description="Nucleophile" evidence="7">
    <location>
        <position position="360"/>
    </location>
</feature>
<comment type="caution">
    <text evidence="11">The sequence shown here is derived from an EMBL/GenBank/DDBJ whole genome shotgun (WGS) entry which is preliminary data.</text>
</comment>
<evidence type="ECO:0000313" key="11">
    <source>
        <dbReference type="EMBL" id="MCW3797315.1"/>
    </source>
</evidence>
<evidence type="ECO:0000256" key="7">
    <source>
        <dbReference type="PROSITE-ProRule" id="PRU01373"/>
    </source>
</evidence>
<comment type="pathway">
    <text evidence="1 7">Cell wall biogenesis; peptidoglycan biosynthesis.</text>
</comment>
<name>A0ABT3JE18_9SPHN</name>
<dbReference type="PANTHER" id="PTHR30582">
    <property type="entry name" value="L,D-TRANSPEPTIDASE"/>
    <property type="match status" value="1"/>
</dbReference>
<organism evidence="11 12">
    <name type="scientific">Sphingomonas arvum</name>
    <dbReference type="NCBI Taxonomy" id="2992113"/>
    <lineage>
        <taxon>Bacteria</taxon>
        <taxon>Pseudomonadati</taxon>
        <taxon>Pseudomonadota</taxon>
        <taxon>Alphaproteobacteria</taxon>
        <taxon>Sphingomonadales</taxon>
        <taxon>Sphingomonadaceae</taxon>
        <taxon>Sphingomonas</taxon>
    </lineage>
</organism>
<evidence type="ECO:0000259" key="10">
    <source>
        <dbReference type="PROSITE" id="PS52029"/>
    </source>
</evidence>
<evidence type="ECO:0000256" key="5">
    <source>
        <dbReference type="ARBA" id="ARBA00022984"/>
    </source>
</evidence>
<dbReference type="SUPFAM" id="SSF141523">
    <property type="entry name" value="L,D-transpeptidase catalytic domain-like"/>
    <property type="match status" value="1"/>
</dbReference>
<gene>
    <name evidence="11" type="ORF">OMW55_05780</name>
</gene>